<evidence type="ECO:0008006" key="3">
    <source>
        <dbReference type="Google" id="ProtNLM"/>
    </source>
</evidence>
<organism evidence="1 2">
    <name type="scientific">Salipiger pallidus</name>
    <dbReference type="NCBI Taxonomy" id="1775170"/>
    <lineage>
        <taxon>Bacteria</taxon>
        <taxon>Pseudomonadati</taxon>
        <taxon>Pseudomonadota</taxon>
        <taxon>Alphaproteobacteria</taxon>
        <taxon>Rhodobacterales</taxon>
        <taxon>Roseobacteraceae</taxon>
        <taxon>Salipiger</taxon>
    </lineage>
</organism>
<dbReference type="AlphaFoldDB" id="A0A8J2ZMX9"/>
<protein>
    <recommendedName>
        <fullName evidence="3">Flp pilus assembly protein, pilin Flp</fullName>
    </recommendedName>
</protein>
<evidence type="ECO:0000313" key="1">
    <source>
        <dbReference type="EMBL" id="GGG82237.1"/>
    </source>
</evidence>
<evidence type="ECO:0000313" key="2">
    <source>
        <dbReference type="Proteomes" id="UP000617145"/>
    </source>
</evidence>
<sequence>MRRVLINFVLDETGAVTLDWLLLTAAIVSFSVIGLAELRESAAEVESSTGAAIAAYGEELNGHAD</sequence>
<keyword evidence="2" id="KW-1185">Reference proteome</keyword>
<accession>A0A8J2ZMX9</accession>
<dbReference type="Proteomes" id="UP000617145">
    <property type="component" value="Unassembled WGS sequence"/>
</dbReference>
<name>A0A8J2ZMX9_9RHOB</name>
<proteinExistence type="predicted"/>
<gene>
    <name evidence="1" type="ORF">GCM10011415_34880</name>
</gene>
<dbReference type="EMBL" id="BMJV01000008">
    <property type="protein sequence ID" value="GGG82237.1"/>
    <property type="molecule type" value="Genomic_DNA"/>
</dbReference>
<dbReference type="RefSeq" id="WP_188791569.1">
    <property type="nucleotide sequence ID" value="NZ_BMJV01000008.1"/>
</dbReference>
<reference evidence="1" key="2">
    <citation type="submission" date="2020-09" db="EMBL/GenBank/DDBJ databases">
        <authorList>
            <person name="Sun Q."/>
            <person name="Zhou Y."/>
        </authorList>
    </citation>
    <scope>NUCLEOTIDE SEQUENCE</scope>
    <source>
        <strain evidence="1">CGMCC 1.15762</strain>
    </source>
</reference>
<reference evidence="1" key="1">
    <citation type="journal article" date="2014" name="Int. J. Syst. Evol. Microbiol.">
        <title>Complete genome sequence of Corynebacterium casei LMG S-19264T (=DSM 44701T), isolated from a smear-ripened cheese.</title>
        <authorList>
            <consortium name="US DOE Joint Genome Institute (JGI-PGF)"/>
            <person name="Walter F."/>
            <person name="Albersmeier A."/>
            <person name="Kalinowski J."/>
            <person name="Ruckert C."/>
        </authorList>
    </citation>
    <scope>NUCLEOTIDE SEQUENCE</scope>
    <source>
        <strain evidence="1">CGMCC 1.15762</strain>
    </source>
</reference>
<comment type="caution">
    <text evidence="1">The sequence shown here is derived from an EMBL/GenBank/DDBJ whole genome shotgun (WGS) entry which is preliminary data.</text>
</comment>